<dbReference type="Pfam" id="PF04525">
    <property type="entry name" value="LOR"/>
    <property type="match status" value="1"/>
</dbReference>
<protein>
    <submittedName>
        <fullName evidence="2">LURP-one-related family protein</fullName>
    </submittedName>
</protein>
<proteinExistence type="inferred from homology"/>
<reference evidence="2" key="1">
    <citation type="submission" date="2020-08" db="EMBL/GenBank/DDBJ databases">
        <title>Genome public.</title>
        <authorList>
            <person name="Liu C."/>
            <person name="Sun Q."/>
        </authorList>
    </citation>
    <scope>NUCLEOTIDE SEQUENCE</scope>
    <source>
        <strain evidence="2">BX22</strain>
    </source>
</reference>
<evidence type="ECO:0000313" key="2">
    <source>
        <dbReference type="EMBL" id="MBC5635201.1"/>
    </source>
</evidence>
<comment type="similarity">
    <text evidence="1">Belongs to the LOR family.</text>
</comment>
<dbReference type="SUPFAM" id="SSF54518">
    <property type="entry name" value="Tubby C-terminal domain-like"/>
    <property type="match status" value="1"/>
</dbReference>
<keyword evidence="3" id="KW-1185">Reference proteome</keyword>
<comment type="caution">
    <text evidence="2">The sequence shown here is derived from an EMBL/GenBank/DDBJ whole genome shotgun (WGS) entry which is preliminary data.</text>
</comment>
<dbReference type="Proteomes" id="UP000637359">
    <property type="component" value="Unassembled WGS sequence"/>
</dbReference>
<dbReference type="Gene3D" id="2.40.160.200">
    <property type="entry name" value="LURP1-related"/>
    <property type="match status" value="1"/>
</dbReference>
<evidence type="ECO:0000256" key="1">
    <source>
        <dbReference type="ARBA" id="ARBA00005437"/>
    </source>
</evidence>
<organism evidence="2 3">
    <name type="scientific">Ornithinibacillus hominis</name>
    <dbReference type="NCBI Taxonomy" id="2763055"/>
    <lineage>
        <taxon>Bacteria</taxon>
        <taxon>Bacillati</taxon>
        <taxon>Bacillota</taxon>
        <taxon>Bacilli</taxon>
        <taxon>Bacillales</taxon>
        <taxon>Bacillaceae</taxon>
        <taxon>Ornithinibacillus</taxon>
    </lineage>
</organism>
<dbReference type="EMBL" id="JACOOL010000001">
    <property type="protein sequence ID" value="MBC5635201.1"/>
    <property type="molecule type" value="Genomic_DNA"/>
</dbReference>
<accession>A0A923L2D6</accession>
<dbReference type="InterPro" id="IPR038595">
    <property type="entry name" value="LOR_sf"/>
</dbReference>
<dbReference type="RefSeq" id="WP_186867922.1">
    <property type="nucleotide sequence ID" value="NZ_JACOOL010000001.1"/>
</dbReference>
<dbReference type="InterPro" id="IPR025659">
    <property type="entry name" value="Tubby-like_C"/>
</dbReference>
<evidence type="ECO:0000313" key="3">
    <source>
        <dbReference type="Proteomes" id="UP000637359"/>
    </source>
</evidence>
<gene>
    <name evidence="2" type="ORF">H8S33_00035</name>
</gene>
<dbReference type="AlphaFoldDB" id="A0A923L2D6"/>
<dbReference type="InterPro" id="IPR007612">
    <property type="entry name" value="LOR"/>
</dbReference>
<name>A0A923L2D6_9BACI</name>
<sequence length="168" mass="19341">MTKQLYIKQKMFSIGEKFTVKDQEENDVYFVEGSFMKVPKTFSIMNTARDEVATVTKKVFSFLPKFFVEVNGQEVLTIKKEISFFKARYTIDAVGIEIRGNWWDMNFQVERHGEVVGKVSKVWFSWGDSYKVEILDEAMETIMIAIVVAIDCVKDDNSKTANSSITTN</sequence>